<dbReference type="PROSITE" id="PS50893">
    <property type="entry name" value="ABC_TRANSPORTER_2"/>
    <property type="match status" value="1"/>
</dbReference>
<dbReference type="CDD" id="cd03230">
    <property type="entry name" value="ABC_DR_subfamily_A"/>
    <property type="match status" value="1"/>
</dbReference>
<dbReference type="PANTHER" id="PTHR43335">
    <property type="entry name" value="ABC TRANSPORTER, ATP-BINDING PROTEIN"/>
    <property type="match status" value="1"/>
</dbReference>
<proteinExistence type="inferred from homology"/>
<accession>A0A146G4C3</accession>
<gene>
    <name evidence="6" type="ORF">TSACC_240</name>
</gene>
<dbReference type="Gene3D" id="3.40.50.300">
    <property type="entry name" value="P-loop containing nucleotide triphosphate hydrolases"/>
    <property type="match status" value="1"/>
</dbReference>
<evidence type="ECO:0000313" key="6">
    <source>
        <dbReference type="EMBL" id="GAT31646.1"/>
    </source>
</evidence>
<dbReference type="OrthoDB" id="9804819at2"/>
<evidence type="ECO:0000256" key="4">
    <source>
        <dbReference type="ARBA" id="ARBA00022840"/>
    </source>
</evidence>
<dbReference type="Proteomes" id="UP000076023">
    <property type="component" value="Unassembled WGS sequence"/>
</dbReference>
<sequence>MPDPIIEVERLERDFGDVKAVKDVTFTIERGTVAGFIGANGAGKTTTMRMMVTLETPTAGTIRIGGDDVIDKPAEIRRRVGWMPDHFGTYDNVTVYEYLDFFGRAFGYPRAERLRRLEEVMDFTDLTPLADRAMNSLSKGMNQRLCLGRTLIHDPEVLVLDEPAAGLDPKARIEFKNLIRLLAGKGKTIFISSHILSELGEMCDQLVFIDNGRIVHHGSTESLTRQTGSETLLEVRIAGDPEPLYQWIAAATEITLADRHKDGARIRTTELSDEAAAALLRRMVLDGVAVKGFTRLERRLEDAFVDMLRMTPPPLP</sequence>
<dbReference type="InterPro" id="IPR003593">
    <property type="entry name" value="AAA+_ATPase"/>
</dbReference>
<keyword evidence="2" id="KW-0813">Transport</keyword>
<feature type="domain" description="ABC transporter" evidence="5">
    <location>
        <begin position="6"/>
        <end position="236"/>
    </location>
</feature>
<name>A0A146G4C3_TERSA</name>
<dbReference type="GO" id="GO:0016887">
    <property type="term" value="F:ATP hydrolysis activity"/>
    <property type="evidence" value="ECO:0007669"/>
    <property type="project" value="InterPro"/>
</dbReference>
<dbReference type="EMBL" id="BDCO01000002">
    <property type="protein sequence ID" value="GAT31646.1"/>
    <property type="molecule type" value="Genomic_DNA"/>
</dbReference>
<dbReference type="InterPro" id="IPR027417">
    <property type="entry name" value="P-loop_NTPase"/>
</dbReference>
<dbReference type="Pfam" id="PF00005">
    <property type="entry name" value="ABC_tran"/>
    <property type="match status" value="1"/>
</dbReference>
<evidence type="ECO:0000256" key="3">
    <source>
        <dbReference type="ARBA" id="ARBA00022741"/>
    </source>
</evidence>
<evidence type="ECO:0000256" key="1">
    <source>
        <dbReference type="ARBA" id="ARBA00005417"/>
    </source>
</evidence>
<keyword evidence="7" id="KW-1185">Reference proteome</keyword>
<protein>
    <submittedName>
        <fullName evidence="6">ABC-2 type transport system ATP-binding protein</fullName>
    </submittedName>
</protein>
<keyword evidence="4 6" id="KW-0067">ATP-binding</keyword>
<reference evidence="7" key="1">
    <citation type="journal article" date="2017" name="Genome Announc.">
        <title>Draft Genome Sequence of Terrimicrobium sacchariphilum NM-5T, a Facultative Anaerobic Soil Bacterium of the Class Spartobacteria.</title>
        <authorList>
            <person name="Qiu Y.L."/>
            <person name="Tourlousse D.M."/>
            <person name="Matsuura N."/>
            <person name="Ohashi A."/>
            <person name="Sekiguchi Y."/>
        </authorList>
    </citation>
    <scope>NUCLEOTIDE SEQUENCE [LARGE SCALE GENOMIC DNA]</scope>
    <source>
        <strain evidence="7">NM-5</strain>
    </source>
</reference>
<dbReference type="GO" id="GO:0005524">
    <property type="term" value="F:ATP binding"/>
    <property type="evidence" value="ECO:0007669"/>
    <property type="project" value="UniProtKB-KW"/>
</dbReference>
<dbReference type="STRING" id="690879.TSACC_240"/>
<dbReference type="PANTHER" id="PTHR43335:SF3">
    <property type="entry name" value="ABC TRANSPORTER"/>
    <property type="match status" value="1"/>
</dbReference>
<comment type="similarity">
    <text evidence="1">Belongs to the ABC transporter superfamily.</text>
</comment>
<keyword evidence="3" id="KW-0547">Nucleotide-binding</keyword>
<comment type="caution">
    <text evidence="6">The sequence shown here is derived from an EMBL/GenBank/DDBJ whole genome shotgun (WGS) entry which is preliminary data.</text>
</comment>
<dbReference type="RefSeq" id="WP_075077538.1">
    <property type="nucleotide sequence ID" value="NZ_BDCO01000002.1"/>
</dbReference>
<dbReference type="SUPFAM" id="SSF52540">
    <property type="entry name" value="P-loop containing nucleoside triphosphate hydrolases"/>
    <property type="match status" value="1"/>
</dbReference>
<evidence type="ECO:0000256" key="2">
    <source>
        <dbReference type="ARBA" id="ARBA00022448"/>
    </source>
</evidence>
<dbReference type="InterPro" id="IPR003439">
    <property type="entry name" value="ABC_transporter-like_ATP-bd"/>
</dbReference>
<dbReference type="SMART" id="SM00382">
    <property type="entry name" value="AAA"/>
    <property type="match status" value="1"/>
</dbReference>
<organism evidence="6 7">
    <name type="scientific">Terrimicrobium sacchariphilum</name>
    <dbReference type="NCBI Taxonomy" id="690879"/>
    <lineage>
        <taxon>Bacteria</taxon>
        <taxon>Pseudomonadati</taxon>
        <taxon>Verrucomicrobiota</taxon>
        <taxon>Terrimicrobiia</taxon>
        <taxon>Terrimicrobiales</taxon>
        <taxon>Terrimicrobiaceae</taxon>
        <taxon>Terrimicrobium</taxon>
    </lineage>
</organism>
<evidence type="ECO:0000313" key="7">
    <source>
        <dbReference type="Proteomes" id="UP000076023"/>
    </source>
</evidence>
<dbReference type="InParanoid" id="A0A146G4C3"/>
<evidence type="ECO:0000259" key="5">
    <source>
        <dbReference type="PROSITE" id="PS50893"/>
    </source>
</evidence>
<dbReference type="AlphaFoldDB" id="A0A146G4C3"/>